<dbReference type="EMBL" id="MZ475896">
    <property type="protein sequence ID" value="QYW04746.1"/>
    <property type="molecule type" value="Genomic_DNA"/>
</dbReference>
<protein>
    <submittedName>
        <fullName evidence="1">Uncharacterized protein</fullName>
    </submittedName>
</protein>
<accession>A0AAE7WS61</accession>
<reference evidence="1" key="1">
    <citation type="submission" date="2021-06" db="EMBL/GenBank/DDBJ databases">
        <title>Complete genome sequence of Erwinia phage pEa_SNUABM_7.</title>
        <authorList>
            <person name="Kim S.G."/>
            <person name="Park S.C."/>
        </authorList>
    </citation>
    <scope>NUCLEOTIDE SEQUENCE</scope>
</reference>
<name>A0AAE7WS61_9CAUD</name>
<sequence>MSEKTSGIAKAPKSRNGAMISQTYAGAEVGSARAPGISTAGSIVNRINNLSNEAYSLRDTLRQIGVIVEVPAKGSAGEAKAAAPSMLLDVIKTELGDVVRFTQNVVNEAVHGADCGHEDKDCGEEEDKENEGSILSTEYGRTIFYAVGRTTDRLSDIRRQVETIDRTFFGDKPNDNVSRVQNSSESVVASVSVLIDNLDDTIVAIQRLNGDLRANILGENV</sequence>
<evidence type="ECO:0000313" key="2">
    <source>
        <dbReference type="Proteomes" id="UP000827609"/>
    </source>
</evidence>
<evidence type="ECO:0000313" key="1">
    <source>
        <dbReference type="EMBL" id="QYW04746.1"/>
    </source>
</evidence>
<gene>
    <name evidence="1" type="ORF">pEaSNUABM7_00078</name>
</gene>
<keyword evidence="2" id="KW-1185">Reference proteome</keyword>
<proteinExistence type="predicted"/>
<organism evidence="1 2">
    <name type="scientific">Erwinia phage pEa_SNUABM_7</name>
    <dbReference type="NCBI Taxonomy" id="2866695"/>
    <lineage>
        <taxon>Viruses</taxon>
        <taxon>Duplodnaviria</taxon>
        <taxon>Heunggongvirae</taxon>
        <taxon>Uroviricota</taxon>
        <taxon>Caudoviricetes</taxon>
        <taxon>Snuvirus</taxon>
        <taxon>Snuvirus SNUABM7</taxon>
    </lineage>
</organism>
<dbReference type="Proteomes" id="UP000827609">
    <property type="component" value="Segment"/>
</dbReference>